<evidence type="ECO:0000313" key="6">
    <source>
        <dbReference type="EMBL" id="CAD7654859.1"/>
    </source>
</evidence>
<keyword evidence="4 5" id="KW-0472">Membrane</keyword>
<evidence type="ECO:0000256" key="4">
    <source>
        <dbReference type="ARBA" id="ARBA00023136"/>
    </source>
</evidence>
<dbReference type="PANTHER" id="PTHR10283">
    <property type="entry name" value="SOLUTE CARRIER FAMILY 13 MEMBER"/>
    <property type="match status" value="1"/>
</dbReference>
<reference evidence="6" key="1">
    <citation type="submission" date="2020-11" db="EMBL/GenBank/DDBJ databases">
        <authorList>
            <person name="Tran Van P."/>
        </authorList>
    </citation>
    <scope>NUCLEOTIDE SEQUENCE</scope>
</reference>
<organism evidence="6">
    <name type="scientific">Oppiella nova</name>
    <dbReference type="NCBI Taxonomy" id="334625"/>
    <lineage>
        <taxon>Eukaryota</taxon>
        <taxon>Metazoa</taxon>
        <taxon>Ecdysozoa</taxon>
        <taxon>Arthropoda</taxon>
        <taxon>Chelicerata</taxon>
        <taxon>Arachnida</taxon>
        <taxon>Acari</taxon>
        <taxon>Acariformes</taxon>
        <taxon>Sarcoptiformes</taxon>
        <taxon>Oribatida</taxon>
        <taxon>Brachypylina</taxon>
        <taxon>Oppioidea</taxon>
        <taxon>Oppiidae</taxon>
        <taxon>Oppiella</taxon>
    </lineage>
</organism>
<sequence>MALYWMVEPISLYVTALIPVALYPLLNVISTSDVCSPYMKATNMMFVGGLMMAIAIEHSNTATTAMMVPIVEAMLKELGQFCSIHMNRLKHSKSNQIVTNKKGLQ</sequence>
<evidence type="ECO:0000256" key="1">
    <source>
        <dbReference type="ARBA" id="ARBA00004141"/>
    </source>
</evidence>
<keyword evidence="3 5" id="KW-1133">Transmembrane helix</keyword>
<keyword evidence="7" id="KW-1185">Reference proteome</keyword>
<dbReference type="EMBL" id="OC923454">
    <property type="protein sequence ID" value="CAD7654859.1"/>
    <property type="molecule type" value="Genomic_DNA"/>
</dbReference>
<accession>A0A7R9QQN1</accession>
<evidence type="ECO:0000256" key="2">
    <source>
        <dbReference type="ARBA" id="ARBA00022692"/>
    </source>
</evidence>
<gene>
    <name evidence="6" type="ORF">ONB1V03_LOCUS11504</name>
</gene>
<evidence type="ECO:0000313" key="7">
    <source>
        <dbReference type="Proteomes" id="UP000728032"/>
    </source>
</evidence>
<dbReference type="PANTHER" id="PTHR10283:SF82">
    <property type="entry name" value="SOLUTE CARRIER FAMILY 13 MEMBER 2"/>
    <property type="match status" value="1"/>
</dbReference>
<dbReference type="GO" id="GO:0015137">
    <property type="term" value="F:citrate transmembrane transporter activity"/>
    <property type="evidence" value="ECO:0007669"/>
    <property type="project" value="TreeGrafter"/>
</dbReference>
<dbReference type="EMBL" id="CAJPVJ010008629">
    <property type="protein sequence ID" value="CAG2172046.1"/>
    <property type="molecule type" value="Genomic_DNA"/>
</dbReference>
<evidence type="ECO:0000256" key="5">
    <source>
        <dbReference type="SAM" id="Phobius"/>
    </source>
</evidence>
<proteinExistence type="predicted"/>
<dbReference type="Proteomes" id="UP000728032">
    <property type="component" value="Unassembled WGS sequence"/>
</dbReference>
<dbReference type="AlphaFoldDB" id="A0A7R9QQN1"/>
<name>A0A7R9QQN1_9ACAR</name>
<keyword evidence="2 5" id="KW-0812">Transmembrane</keyword>
<evidence type="ECO:0000256" key="3">
    <source>
        <dbReference type="ARBA" id="ARBA00022989"/>
    </source>
</evidence>
<feature type="transmembrane region" description="Helical" evidence="5">
    <location>
        <begin position="6"/>
        <end position="26"/>
    </location>
</feature>
<protein>
    <submittedName>
        <fullName evidence="6">Uncharacterized protein</fullName>
    </submittedName>
</protein>
<dbReference type="GO" id="GO:0015141">
    <property type="term" value="F:succinate transmembrane transporter activity"/>
    <property type="evidence" value="ECO:0007669"/>
    <property type="project" value="TreeGrafter"/>
</dbReference>
<dbReference type="GO" id="GO:0005886">
    <property type="term" value="C:plasma membrane"/>
    <property type="evidence" value="ECO:0007669"/>
    <property type="project" value="TreeGrafter"/>
</dbReference>
<dbReference type="OrthoDB" id="6538048at2759"/>
<comment type="subcellular location">
    <subcellularLocation>
        <location evidence="1">Membrane</location>
        <topology evidence="1">Multi-pass membrane protein</topology>
    </subcellularLocation>
</comment>